<dbReference type="Proteomes" id="UP000318288">
    <property type="component" value="Unassembled WGS sequence"/>
</dbReference>
<gene>
    <name evidence="4" type="ORF">Poly51_57040</name>
</gene>
<feature type="modified residue" description="Phosphohistidine" evidence="1">
    <location>
        <position position="48"/>
    </location>
</feature>
<dbReference type="GO" id="GO:0004672">
    <property type="term" value="F:protein kinase activity"/>
    <property type="evidence" value="ECO:0007669"/>
    <property type="project" value="UniProtKB-ARBA"/>
</dbReference>
<sequence>MLDADLIREFADRACGYLSDVRTNLQQLETTEDQVSGDLVDSIYQSLHKIVCTADSLGLVQIFQVSRRLENLVDSLRHRSHISLAVRIEVISKTTDRLKSLLQSIESSNDSNNRELCEQLDALLCGMGIRTDALVTDDPPATTASNESRRRGAVPRAKAPTTGPGPSQTKKQADATEISAVERIEASLDAAQSGIEASLTDDLGLNEGGTENR</sequence>
<comment type="caution">
    <text evidence="4">The sequence shown here is derived from an EMBL/GenBank/DDBJ whole genome shotgun (WGS) entry which is preliminary data.</text>
</comment>
<protein>
    <submittedName>
        <fullName evidence="4">Hpt domain protein</fullName>
    </submittedName>
</protein>
<feature type="domain" description="HPt" evidence="3">
    <location>
        <begin position="1"/>
        <end position="105"/>
    </location>
</feature>
<reference evidence="4 5" key="1">
    <citation type="submission" date="2019-02" db="EMBL/GenBank/DDBJ databases">
        <title>Deep-cultivation of Planctomycetes and their phenomic and genomic characterization uncovers novel biology.</title>
        <authorList>
            <person name="Wiegand S."/>
            <person name="Jogler M."/>
            <person name="Boedeker C."/>
            <person name="Pinto D."/>
            <person name="Vollmers J."/>
            <person name="Rivas-Marin E."/>
            <person name="Kohn T."/>
            <person name="Peeters S.H."/>
            <person name="Heuer A."/>
            <person name="Rast P."/>
            <person name="Oberbeckmann S."/>
            <person name="Bunk B."/>
            <person name="Jeske O."/>
            <person name="Meyerdierks A."/>
            <person name="Storesund J.E."/>
            <person name="Kallscheuer N."/>
            <person name="Luecker S."/>
            <person name="Lage O.M."/>
            <person name="Pohl T."/>
            <person name="Merkel B.J."/>
            <person name="Hornburger P."/>
            <person name="Mueller R.-W."/>
            <person name="Bruemmer F."/>
            <person name="Labrenz M."/>
            <person name="Spormann A.M."/>
            <person name="Op Den Camp H."/>
            <person name="Overmann J."/>
            <person name="Amann R."/>
            <person name="Jetten M.S.M."/>
            <person name="Mascher T."/>
            <person name="Medema M.H."/>
            <person name="Devos D.P."/>
            <person name="Kaster A.-K."/>
            <person name="Ovreas L."/>
            <person name="Rohde M."/>
            <person name="Galperin M.Y."/>
            <person name="Jogler C."/>
        </authorList>
    </citation>
    <scope>NUCLEOTIDE SEQUENCE [LARGE SCALE GENOMIC DNA]</scope>
    <source>
        <strain evidence="4 5">Poly51</strain>
    </source>
</reference>
<feature type="region of interest" description="Disordered" evidence="2">
    <location>
        <begin position="192"/>
        <end position="213"/>
    </location>
</feature>
<dbReference type="PROSITE" id="PS50894">
    <property type="entry name" value="HPT"/>
    <property type="match status" value="1"/>
</dbReference>
<dbReference type="EMBL" id="SJPW01000008">
    <property type="protein sequence ID" value="TWU46308.1"/>
    <property type="molecule type" value="Genomic_DNA"/>
</dbReference>
<dbReference type="SUPFAM" id="SSF47226">
    <property type="entry name" value="Histidine-containing phosphotransfer domain, HPT domain"/>
    <property type="match status" value="1"/>
</dbReference>
<keyword evidence="5" id="KW-1185">Reference proteome</keyword>
<dbReference type="AlphaFoldDB" id="A0A5C6EBN6"/>
<evidence type="ECO:0000256" key="1">
    <source>
        <dbReference type="PROSITE-ProRule" id="PRU00110"/>
    </source>
</evidence>
<evidence type="ECO:0000313" key="4">
    <source>
        <dbReference type="EMBL" id="TWU46308.1"/>
    </source>
</evidence>
<dbReference type="InterPro" id="IPR036641">
    <property type="entry name" value="HPT_dom_sf"/>
</dbReference>
<proteinExistence type="predicted"/>
<name>A0A5C6EBN6_9BACT</name>
<dbReference type="GO" id="GO:0000160">
    <property type="term" value="P:phosphorelay signal transduction system"/>
    <property type="evidence" value="ECO:0007669"/>
    <property type="project" value="InterPro"/>
</dbReference>
<organism evidence="4 5">
    <name type="scientific">Rubripirellula tenax</name>
    <dbReference type="NCBI Taxonomy" id="2528015"/>
    <lineage>
        <taxon>Bacteria</taxon>
        <taxon>Pseudomonadati</taxon>
        <taxon>Planctomycetota</taxon>
        <taxon>Planctomycetia</taxon>
        <taxon>Pirellulales</taxon>
        <taxon>Pirellulaceae</taxon>
        <taxon>Rubripirellula</taxon>
    </lineage>
</organism>
<dbReference type="InterPro" id="IPR008207">
    <property type="entry name" value="Sig_transdc_His_kin_Hpt_dom"/>
</dbReference>
<keyword evidence="1" id="KW-0597">Phosphoprotein</keyword>
<evidence type="ECO:0000259" key="3">
    <source>
        <dbReference type="PROSITE" id="PS50894"/>
    </source>
</evidence>
<feature type="region of interest" description="Disordered" evidence="2">
    <location>
        <begin position="134"/>
        <end position="178"/>
    </location>
</feature>
<dbReference type="RefSeq" id="WP_146462094.1">
    <property type="nucleotide sequence ID" value="NZ_SJPW01000008.1"/>
</dbReference>
<accession>A0A5C6EBN6</accession>
<evidence type="ECO:0000313" key="5">
    <source>
        <dbReference type="Proteomes" id="UP000318288"/>
    </source>
</evidence>
<dbReference type="Gene3D" id="1.20.120.160">
    <property type="entry name" value="HPT domain"/>
    <property type="match status" value="1"/>
</dbReference>
<evidence type="ECO:0000256" key="2">
    <source>
        <dbReference type="SAM" id="MobiDB-lite"/>
    </source>
</evidence>